<dbReference type="NCBIfam" id="TIGR01345">
    <property type="entry name" value="malate_syn_G"/>
    <property type="match status" value="1"/>
</dbReference>
<proteinExistence type="inferred from homology"/>
<feature type="domain" description="Malate synthase TIM barrel" evidence="13">
    <location>
        <begin position="430"/>
        <end position="667"/>
    </location>
</feature>
<feature type="domain" description="Malate synthase C-terminal" evidence="16">
    <location>
        <begin position="683"/>
        <end position="766"/>
    </location>
</feature>
<feature type="binding site" evidence="10">
    <location>
        <begin position="549"/>
        <end position="552"/>
    </location>
    <ligand>
        <name>glyoxylate</name>
        <dbReference type="ChEBI" id="CHEBI:36655"/>
    </ligand>
</feature>
<dbReference type="PANTHER" id="PTHR42739:SF1">
    <property type="entry name" value="MALATE SYNTHASE G"/>
    <property type="match status" value="1"/>
</dbReference>
<evidence type="ECO:0000256" key="2">
    <source>
        <dbReference type="ARBA" id="ARBA00022435"/>
    </source>
</evidence>
<comment type="catalytic activity">
    <reaction evidence="9 10 12">
        <text>glyoxylate + acetyl-CoA + H2O = (S)-malate + CoA + H(+)</text>
        <dbReference type="Rhea" id="RHEA:18181"/>
        <dbReference type="ChEBI" id="CHEBI:15377"/>
        <dbReference type="ChEBI" id="CHEBI:15378"/>
        <dbReference type="ChEBI" id="CHEBI:15589"/>
        <dbReference type="ChEBI" id="CHEBI:36655"/>
        <dbReference type="ChEBI" id="CHEBI:57287"/>
        <dbReference type="ChEBI" id="CHEBI:57288"/>
        <dbReference type="EC" id="2.3.3.9"/>
    </reaction>
</comment>
<feature type="domain" description="Malate synthase G alpha-beta insertion" evidence="15">
    <location>
        <begin position="253"/>
        <end position="328"/>
    </location>
</feature>
<evidence type="ECO:0000256" key="1">
    <source>
        <dbReference type="ARBA" id="ARBA00001946"/>
    </source>
</evidence>
<evidence type="ECO:0000256" key="8">
    <source>
        <dbReference type="ARBA" id="ARBA00023097"/>
    </source>
</evidence>
<evidence type="ECO:0000259" key="16">
    <source>
        <dbReference type="Pfam" id="PF20659"/>
    </source>
</evidence>
<dbReference type="EC" id="2.3.3.9" evidence="10 11"/>
<evidence type="ECO:0000256" key="3">
    <source>
        <dbReference type="ARBA" id="ARBA00022490"/>
    </source>
</evidence>
<dbReference type="InterPro" id="IPR011076">
    <property type="entry name" value="Malate_synth_sf"/>
</dbReference>
<evidence type="ECO:0000256" key="4">
    <source>
        <dbReference type="ARBA" id="ARBA00022532"/>
    </source>
</evidence>
<dbReference type="Gene3D" id="3.20.20.360">
    <property type="entry name" value="Malate synthase, domain 3"/>
    <property type="match status" value="2"/>
</dbReference>
<evidence type="ECO:0000313" key="17">
    <source>
        <dbReference type="EMBL" id="GLR15234.1"/>
    </source>
</evidence>
<feature type="domain" description="Malate synthase N-terminal" evidence="14">
    <location>
        <begin position="114"/>
        <end position="167"/>
    </location>
</feature>
<keyword evidence="3 10" id="KW-0963">Cytoplasm</keyword>
<evidence type="ECO:0000256" key="6">
    <source>
        <dbReference type="ARBA" id="ARBA00022723"/>
    </source>
</evidence>
<dbReference type="InterPro" id="IPR044856">
    <property type="entry name" value="Malate_synth_C_sf"/>
</dbReference>
<feature type="binding site" evidence="10">
    <location>
        <position position="406"/>
    </location>
    <ligand>
        <name>acetyl-CoA</name>
        <dbReference type="ChEBI" id="CHEBI:57288"/>
    </ligand>
</feature>
<keyword evidence="8 10" id="KW-0558">Oxidation</keyword>
<dbReference type="InterPro" id="IPR001465">
    <property type="entry name" value="Malate_synthase_TIM"/>
</dbReference>
<feature type="binding site" evidence="10">
    <location>
        <position position="433"/>
    </location>
    <ligand>
        <name>glyoxylate</name>
        <dbReference type="ChEBI" id="CHEBI:36655"/>
    </ligand>
</feature>
<evidence type="ECO:0000256" key="7">
    <source>
        <dbReference type="ARBA" id="ARBA00022842"/>
    </source>
</evidence>
<organism evidence="17 18">
    <name type="scientific">Chitinimonas prasina</name>
    <dbReference type="NCBI Taxonomy" id="1434937"/>
    <lineage>
        <taxon>Bacteria</taxon>
        <taxon>Pseudomonadati</taxon>
        <taxon>Pseudomonadota</taxon>
        <taxon>Betaproteobacteria</taxon>
        <taxon>Neisseriales</taxon>
        <taxon>Chitinibacteraceae</taxon>
        <taxon>Chitinimonas</taxon>
    </lineage>
</organism>
<dbReference type="Pfam" id="PF20658">
    <property type="entry name" value="MSG_insertion"/>
    <property type="match status" value="1"/>
</dbReference>
<evidence type="ECO:0000256" key="12">
    <source>
        <dbReference type="RuleBase" id="RU003572"/>
    </source>
</evidence>
<comment type="pathway">
    <text evidence="10 12">Carbohydrate metabolism; glyoxylate cycle; (S)-malate from isocitrate: step 2/2.</text>
</comment>
<keyword evidence="2 10" id="KW-0329">Glyoxylate bypass</keyword>
<keyword evidence="6 10" id="KW-0479">Metal-binding</keyword>
<dbReference type="Proteomes" id="UP001156706">
    <property type="component" value="Unassembled WGS sequence"/>
</dbReference>
<dbReference type="InterPro" id="IPR046363">
    <property type="entry name" value="MS_N_TIM-barrel_dom"/>
</dbReference>
<keyword evidence="7 10" id="KW-0460">Magnesium</keyword>
<reference evidence="18" key="1">
    <citation type="journal article" date="2019" name="Int. J. Syst. Evol. Microbiol.">
        <title>The Global Catalogue of Microorganisms (GCM) 10K type strain sequencing project: providing services to taxonomists for standard genome sequencing and annotation.</title>
        <authorList>
            <consortium name="The Broad Institute Genomics Platform"/>
            <consortium name="The Broad Institute Genome Sequencing Center for Infectious Disease"/>
            <person name="Wu L."/>
            <person name="Ma J."/>
        </authorList>
    </citation>
    <scope>NUCLEOTIDE SEQUENCE [LARGE SCALE GENOMIC DNA]</scope>
    <source>
        <strain evidence="18">NBRC 110044</strain>
    </source>
</reference>
<protein>
    <recommendedName>
        <fullName evidence="10 11">Malate synthase G</fullName>
        <ecNumber evidence="10 11">2.3.3.9</ecNumber>
    </recommendedName>
</protein>
<feature type="modified residue" description="Cysteine sulfenic acid (-SOH)" evidence="10">
    <location>
        <position position="709"/>
    </location>
</feature>
<comment type="subcellular location">
    <subcellularLocation>
        <location evidence="10 12">Cytoplasm</location>
    </subcellularLocation>
</comment>
<dbReference type="InterPro" id="IPR048357">
    <property type="entry name" value="MSG_insertion"/>
</dbReference>
<dbReference type="PANTHER" id="PTHR42739">
    <property type="entry name" value="MALATE SYNTHASE G"/>
    <property type="match status" value="1"/>
</dbReference>
<evidence type="ECO:0000259" key="13">
    <source>
        <dbReference type="Pfam" id="PF01274"/>
    </source>
</evidence>
<keyword evidence="18" id="KW-1185">Reference proteome</keyword>
<comment type="subunit">
    <text evidence="10">Monomer.</text>
</comment>
<dbReference type="SUPFAM" id="SSF51645">
    <property type="entry name" value="Malate synthase G"/>
    <property type="match status" value="1"/>
</dbReference>
<feature type="active site" description="Proton acceptor" evidence="10">
    <location>
        <position position="433"/>
    </location>
</feature>
<evidence type="ECO:0000256" key="10">
    <source>
        <dbReference type="HAMAP-Rule" id="MF_00641"/>
    </source>
</evidence>
<comment type="caution">
    <text evidence="17">The sequence shown here is derived from an EMBL/GenBank/DDBJ whole genome shotgun (WGS) entry which is preliminary data.</text>
</comment>
<dbReference type="Pfam" id="PF20659">
    <property type="entry name" value="MS_C"/>
    <property type="match status" value="1"/>
</dbReference>
<feature type="binding site" evidence="10">
    <location>
        <position position="633"/>
    </location>
    <ligand>
        <name>acetyl-CoA</name>
        <dbReference type="ChEBI" id="CHEBI:57288"/>
    </ligand>
</feature>
<dbReference type="InterPro" id="IPR006253">
    <property type="entry name" value="Malate_synthG"/>
</dbReference>
<dbReference type="InterPro" id="IPR048355">
    <property type="entry name" value="MS_C"/>
</dbReference>
<evidence type="ECO:0000313" key="18">
    <source>
        <dbReference type="Proteomes" id="UP001156706"/>
    </source>
</evidence>
<evidence type="ECO:0000256" key="9">
    <source>
        <dbReference type="ARBA" id="ARBA00047918"/>
    </source>
</evidence>
<sequence length="818" mass="88961">MVFFIVTRKGLDNFLAHSDGTPCELWLGGDILDDTVEARIPKSMSLNWFYDAIDPADEARMAECVETIQLHHPGEAITIEPSTGPLPSHREGLSSMTERIQHGSLAIARELHELVNNEIIPGTGIAPDAFWSSFEQIVADLTPKNRALLARRDTLQAQIDAWHRANPKADFASYKGFLTEIGYLQPEGPDFAISTTGVDEEIATLAGPQLVVPVKNARYALNAANARWGSLYDALYGTDVIPEADGADKGKGYNPIRGAKVIAFARHFLDETFPLALGSHKDATLYAVADGKLAVSLKGGEVTGLQNTGQFVGYCGDASAPTTVLLKHHGLHAEIQIDASHPIGSTDAARVKDVCLEAAVTTIQDCEDSVAAVDAEDKVEVYRNWLGLMLGTLEDTFDKAGKPVTRRMNGDRSYTAAHGGELKLHGRSLMLLRNVGHLMTNPAILHQGEEVFEGIMDAAITALIAKHDIEGRGSLRNSRTGSMYIVKPKMHGPDEVAFAVELFSRVETALGLKPLALKIGVMDEERRTSVNLKECIRAARERIIFINTGFMDRTGDEIHTAMEAGVMVRKEAMKATKWIGAYENSNVDVGLLCGLQGKAQIGKGMWPKPDLMAEMLAAKLGHPNAGANCAWVPSPTGATLHALHYHKINVAQRQAELKLRPRASVDDILTLPLAPSTDWHPDEIRSELENNCQGILGYVVRWVDQGVGCSKVPDIHNVGLMEDRATLRISSQHVANWLRHGVVSEAQVREAMERMAAVVDGQNAADPLYHPMAPDFAGSIAYQAACELVFEGCKQPNGYTEPALHRARLAVKAKLAGR</sequence>
<feature type="binding site" evidence="10">
    <location>
        <position position="211"/>
    </location>
    <ligand>
        <name>acetyl-CoA</name>
        <dbReference type="ChEBI" id="CHEBI:57288"/>
    </ligand>
</feature>
<feature type="binding site" evidence="10">
    <location>
        <position position="369"/>
    </location>
    <ligand>
        <name>acetyl-CoA</name>
        <dbReference type="ChEBI" id="CHEBI:57288"/>
    </ligand>
</feature>
<name>A0ABQ5YKV5_9NEIS</name>
<evidence type="ECO:0000259" key="15">
    <source>
        <dbReference type="Pfam" id="PF20658"/>
    </source>
</evidence>
<evidence type="ECO:0000256" key="11">
    <source>
        <dbReference type="NCBIfam" id="TIGR01345"/>
    </source>
</evidence>
<feature type="binding site" evidence="10">
    <location>
        <position position="524"/>
    </location>
    <ligand>
        <name>Mg(2+)</name>
        <dbReference type="ChEBI" id="CHEBI:18420"/>
    </ligand>
</feature>
<dbReference type="Pfam" id="PF01274">
    <property type="entry name" value="MS_TIM-barrel"/>
    <property type="match status" value="1"/>
</dbReference>
<feature type="binding site" evidence="10">
    <location>
        <position position="524"/>
    </location>
    <ligand>
        <name>glyoxylate</name>
        <dbReference type="ChEBI" id="CHEBI:36655"/>
    </ligand>
</feature>
<gene>
    <name evidence="10 17" type="primary">glcB</name>
    <name evidence="17" type="ORF">GCM10007907_40240</name>
</gene>
<comment type="cofactor">
    <cofactor evidence="1 10">
        <name>Mg(2+)</name>
        <dbReference type="ChEBI" id="CHEBI:18420"/>
    </cofactor>
</comment>
<dbReference type="HAMAP" id="MF_00641">
    <property type="entry name" value="Malate_synth_G"/>
    <property type="match status" value="1"/>
</dbReference>
<keyword evidence="4 10" id="KW-0816">Tricarboxylic acid cycle</keyword>
<comment type="function">
    <text evidence="10">Involved in the glycolate utilization. Catalyzes the condensation and subsequent hydrolysis of acetyl-coenzyme A (acetyl-CoA) and glyoxylate to form malate and CoA.</text>
</comment>
<feature type="binding site" evidence="10">
    <location>
        <begin position="218"/>
        <end position="219"/>
    </location>
    <ligand>
        <name>acetyl-CoA</name>
        <dbReference type="ChEBI" id="CHEBI:57288"/>
    </ligand>
</feature>
<keyword evidence="5 10" id="KW-0808">Transferase</keyword>
<feature type="binding site" evidence="10">
    <location>
        <position position="552"/>
    </location>
    <ligand>
        <name>Mg(2+)</name>
        <dbReference type="ChEBI" id="CHEBI:18420"/>
    </ligand>
</feature>
<dbReference type="NCBIfam" id="NF002825">
    <property type="entry name" value="PRK02999.1"/>
    <property type="match status" value="1"/>
</dbReference>
<evidence type="ECO:0000259" key="14">
    <source>
        <dbReference type="Pfam" id="PF20656"/>
    </source>
</evidence>
<feature type="active site" description="Proton donor" evidence="10">
    <location>
        <position position="723"/>
    </location>
</feature>
<accession>A0ABQ5YKV5</accession>
<comment type="similarity">
    <text evidence="10 12">Belongs to the malate synthase family. GlcB subfamily.</text>
</comment>
<dbReference type="Gene3D" id="1.20.1220.12">
    <property type="entry name" value="Malate synthase, domain III"/>
    <property type="match status" value="1"/>
</dbReference>
<dbReference type="EMBL" id="BSOG01000007">
    <property type="protein sequence ID" value="GLR15234.1"/>
    <property type="molecule type" value="Genomic_DNA"/>
</dbReference>
<evidence type="ECO:0000256" key="5">
    <source>
        <dbReference type="ARBA" id="ARBA00022679"/>
    </source>
</evidence>
<comment type="caution">
    <text evidence="10">Lacks conserved residue(s) required for the propagation of feature annotation.</text>
</comment>
<dbReference type="Pfam" id="PF20656">
    <property type="entry name" value="MS_N"/>
    <property type="match status" value="1"/>
</dbReference>
<dbReference type="InterPro" id="IPR048356">
    <property type="entry name" value="MS_N"/>
</dbReference>